<evidence type="ECO:0000313" key="2">
    <source>
        <dbReference type="EMBL" id="MBK1883527.1"/>
    </source>
</evidence>
<dbReference type="RefSeq" id="WP_200271766.1">
    <property type="nucleotide sequence ID" value="NZ_JAENIJ010000023.1"/>
</dbReference>
<dbReference type="EMBL" id="JAENIJ010000023">
    <property type="protein sequence ID" value="MBK1883527.1"/>
    <property type="molecule type" value="Genomic_DNA"/>
</dbReference>
<name>A0A934SCA5_9BACT</name>
<dbReference type="Pfam" id="PF05016">
    <property type="entry name" value="ParE_toxin"/>
    <property type="match status" value="1"/>
</dbReference>
<keyword evidence="3" id="KW-1185">Reference proteome</keyword>
<accession>A0A934SCA5</accession>
<dbReference type="Proteomes" id="UP000603141">
    <property type="component" value="Unassembled WGS sequence"/>
</dbReference>
<dbReference type="AlphaFoldDB" id="A0A934SCA5"/>
<evidence type="ECO:0000313" key="3">
    <source>
        <dbReference type="Proteomes" id="UP000603141"/>
    </source>
</evidence>
<proteinExistence type="predicted"/>
<evidence type="ECO:0000256" key="1">
    <source>
        <dbReference type="ARBA" id="ARBA00022649"/>
    </source>
</evidence>
<dbReference type="InterPro" id="IPR035093">
    <property type="entry name" value="RelE/ParE_toxin_dom_sf"/>
</dbReference>
<keyword evidence="1" id="KW-1277">Toxin-antitoxin system</keyword>
<comment type="caution">
    <text evidence="2">The sequence shown here is derived from an EMBL/GenBank/DDBJ whole genome shotgun (WGS) entry which is preliminary data.</text>
</comment>
<sequence>MKPFRLVLTESAEADLRGIHDYIANEKASPVSAERFTRDLIEQLFEHAGKGLCGSPRDEVSPGLRGLPYRGRCFYFRVVEDSLVVVRVLNSKQDVAAQEFPEI</sequence>
<protein>
    <submittedName>
        <fullName evidence="2">Type II toxin-antitoxin system RelE/ParE family toxin</fullName>
    </submittedName>
</protein>
<dbReference type="InterPro" id="IPR007712">
    <property type="entry name" value="RelE/ParE_toxin"/>
</dbReference>
<organism evidence="2 3">
    <name type="scientific">Luteolibacter pohnpeiensis</name>
    <dbReference type="NCBI Taxonomy" id="454153"/>
    <lineage>
        <taxon>Bacteria</taxon>
        <taxon>Pseudomonadati</taxon>
        <taxon>Verrucomicrobiota</taxon>
        <taxon>Verrucomicrobiia</taxon>
        <taxon>Verrucomicrobiales</taxon>
        <taxon>Verrucomicrobiaceae</taxon>
        <taxon>Luteolibacter</taxon>
    </lineage>
</organism>
<dbReference type="Gene3D" id="3.30.2310.20">
    <property type="entry name" value="RelE-like"/>
    <property type="match status" value="1"/>
</dbReference>
<reference evidence="2" key="1">
    <citation type="submission" date="2021-01" db="EMBL/GenBank/DDBJ databases">
        <title>Modified the classification status of verrucomicrobia.</title>
        <authorList>
            <person name="Feng X."/>
        </authorList>
    </citation>
    <scope>NUCLEOTIDE SEQUENCE</scope>
    <source>
        <strain evidence="2">KCTC 22041</strain>
    </source>
</reference>
<gene>
    <name evidence="2" type="ORF">JIN85_13965</name>
</gene>